<dbReference type="Proteomes" id="UP000004848">
    <property type="component" value="Unassembled WGS sequence"/>
</dbReference>
<gene>
    <name evidence="1" type="ORF">SIAM614_28656</name>
</gene>
<dbReference type="EMBL" id="AAUW01000042">
    <property type="protein sequence ID" value="EAV40139.1"/>
    <property type="molecule type" value="Genomic_DNA"/>
</dbReference>
<reference evidence="1 2" key="1">
    <citation type="submission" date="2006-05" db="EMBL/GenBank/DDBJ databases">
        <authorList>
            <person name="King G."/>
            <person name="Ferriera S."/>
            <person name="Johnson J."/>
            <person name="Kravitz S."/>
            <person name="Beeson K."/>
            <person name="Sutton G."/>
            <person name="Rogers Y.-H."/>
            <person name="Friedman R."/>
            <person name="Frazier M."/>
            <person name="Venter J.C."/>
        </authorList>
    </citation>
    <scope>NUCLEOTIDE SEQUENCE [LARGE SCALE GENOMIC DNA]</scope>
    <source>
        <strain evidence="2">ATCC 25650 / DSM 13394 / JCM 20685 / NBRC 16684 / NCIMB 2208 / IAM 12614 / B1</strain>
    </source>
</reference>
<proteinExistence type="predicted"/>
<accession>A0P4B4</accession>
<sequence length="73" mass="8230">MQIDGSGHRWFEDRRDPCTLQLFINDPTSGLACGRVMARFQAQVVPRDVGARSDAFDTSNVFTSFEHEEPDVV</sequence>
<dbReference type="AlphaFoldDB" id="A0P4B4"/>
<organism evidence="1 2">
    <name type="scientific">Roseibium aggregatum (strain ATCC 25650 / DSM 13394 / JCM 20685 / NBRC 16684 / NCIMB 2208 / IAM 12614 / B1)</name>
    <name type="common">Stappia aggregata</name>
    <dbReference type="NCBI Taxonomy" id="384765"/>
    <lineage>
        <taxon>Bacteria</taxon>
        <taxon>Pseudomonadati</taxon>
        <taxon>Pseudomonadota</taxon>
        <taxon>Alphaproteobacteria</taxon>
        <taxon>Hyphomicrobiales</taxon>
        <taxon>Stappiaceae</taxon>
        <taxon>Roseibium</taxon>
    </lineage>
</organism>
<comment type="caution">
    <text evidence="1">The sequence shown here is derived from an EMBL/GenBank/DDBJ whole genome shotgun (WGS) entry which is preliminary data.</text>
</comment>
<name>A0P4B4_ROSAI</name>
<evidence type="ECO:0000313" key="1">
    <source>
        <dbReference type="EMBL" id="EAV40139.1"/>
    </source>
</evidence>
<protein>
    <submittedName>
        <fullName evidence="1">Uncharacterized protein</fullName>
    </submittedName>
</protein>
<evidence type="ECO:0000313" key="2">
    <source>
        <dbReference type="Proteomes" id="UP000004848"/>
    </source>
</evidence>